<dbReference type="GO" id="GO:0017000">
    <property type="term" value="P:antibiotic biosynthetic process"/>
    <property type="evidence" value="ECO:0007669"/>
    <property type="project" value="UniProtKB-ARBA"/>
</dbReference>
<feature type="domain" description="Erythromycin biosynthesis protein CIII-like C-terminal" evidence="4">
    <location>
        <begin position="263"/>
        <end position="404"/>
    </location>
</feature>
<dbReference type="CDD" id="cd03784">
    <property type="entry name" value="GT1_Gtf-like"/>
    <property type="match status" value="1"/>
</dbReference>
<dbReference type="GO" id="GO:0008194">
    <property type="term" value="F:UDP-glycosyltransferase activity"/>
    <property type="evidence" value="ECO:0007669"/>
    <property type="project" value="InterPro"/>
</dbReference>
<evidence type="ECO:0000256" key="1">
    <source>
        <dbReference type="ARBA" id="ARBA00006962"/>
    </source>
</evidence>
<evidence type="ECO:0000259" key="5">
    <source>
        <dbReference type="Pfam" id="PF21036"/>
    </source>
</evidence>
<dbReference type="Pfam" id="PF21036">
    <property type="entry name" value="EryCIII-like_N"/>
    <property type="match status" value="1"/>
</dbReference>
<organism evidence="6 7">
    <name type="scientific">Actinomadura geliboluensis</name>
    <dbReference type="NCBI Taxonomy" id="882440"/>
    <lineage>
        <taxon>Bacteria</taxon>
        <taxon>Bacillati</taxon>
        <taxon>Actinomycetota</taxon>
        <taxon>Actinomycetes</taxon>
        <taxon>Streptosporangiales</taxon>
        <taxon>Thermomonosporaceae</taxon>
        <taxon>Actinomadura</taxon>
    </lineage>
</organism>
<keyword evidence="3" id="KW-0808">Transferase</keyword>
<sequence>MRVLFVPLAGATHYFPQVVLAWAFRAAGHDVRVAAQPSVAGVVARSGMVAVEVGGSYDFGGHATDLMEVVRRHLGRLPASIEEARRVAATLPPEVLREVDEARYLPHVRAAEAMAAELLDLARHWTPDLVVADHAALTAPLVAETVGAPLVRCLYGPWTGSQVPYPGRNMPVADWPDVVRSLFDRFGVEIREDYTARTVDPCPDSMQVPGIPRRVPMRYVPYNDSGVLPGWLTRPPERRRVCVTLGTLSEKTVPGSTQTLVQRILSALDGFDVEILIAVRSGAGGRLGDLPGNARVVTDMPLDLLLPGCAAIVHHGGAGNVMTAAWHAVPQVAVTQVPDNTFEAERMAGTGAGVALRADRAGVDDIAAAAASVLAADGHRAAADRLRAEIRALPSPAEVVAALREPIC</sequence>
<dbReference type="InterPro" id="IPR002213">
    <property type="entry name" value="UDP_glucos_trans"/>
</dbReference>
<proteinExistence type="inferred from homology"/>
<dbReference type="InterPro" id="IPR010610">
    <property type="entry name" value="EryCIII-like_C"/>
</dbReference>
<gene>
    <name evidence="6" type="ORF">ETD96_04020</name>
</gene>
<keyword evidence="7" id="KW-1185">Reference proteome</keyword>
<comment type="similarity">
    <text evidence="1">Belongs to the glycosyltransferase 28 family.</text>
</comment>
<feature type="domain" description="Erythromycin biosynthesis protein CIII-like N-terminal" evidence="5">
    <location>
        <begin position="22"/>
        <end position="246"/>
    </location>
</feature>
<dbReference type="Pfam" id="PF06722">
    <property type="entry name" value="EryCIII-like_C"/>
    <property type="match status" value="1"/>
</dbReference>
<reference evidence="6 7" key="1">
    <citation type="submission" date="2019-05" db="EMBL/GenBank/DDBJ databases">
        <title>Draft genome sequence of Actinomadura geliboluensis A8036.</title>
        <authorList>
            <person name="Saricaoglu S."/>
            <person name="Isik K."/>
        </authorList>
    </citation>
    <scope>NUCLEOTIDE SEQUENCE [LARGE SCALE GENOMIC DNA]</scope>
    <source>
        <strain evidence="6 7">A8036</strain>
    </source>
</reference>
<dbReference type="PANTHER" id="PTHR48050:SF13">
    <property type="entry name" value="STEROL 3-BETA-GLUCOSYLTRANSFERASE UGT80A2"/>
    <property type="match status" value="1"/>
</dbReference>
<dbReference type="PANTHER" id="PTHR48050">
    <property type="entry name" value="STEROL 3-BETA-GLUCOSYLTRANSFERASE"/>
    <property type="match status" value="1"/>
</dbReference>
<dbReference type="GO" id="GO:0016758">
    <property type="term" value="F:hexosyltransferase activity"/>
    <property type="evidence" value="ECO:0007669"/>
    <property type="project" value="UniProtKB-ARBA"/>
</dbReference>
<evidence type="ECO:0000313" key="6">
    <source>
        <dbReference type="EMBL" id="TMR41756.1"/>
    </source>
</evidence>
<dbReference type="RefSeq" id="WP_138634218.1">
    <property type="nucleotide sequence ID" value="NZ_JBICSW010000012.1"/>
</dbReference>
<dbReference type="InterPro" id="IPR050426">
    <property type="entry name" value="Glycosyltransferase_28"/>
</dbReference>
<accession>A0A5S4H9V5</accession>
<dbReference type="Gene3D" id="3.40.50.2000">
    <property type="entry name" value="Glycogen Phosphorylase B"/>
    <property type="match status" value="2"/>
</dbReference>
<dbReference type="AlphaFoldDB" id="A0A5S4H9V5"/>
<evidence type="ECO:0000259" key="4">
    <source>
        <dbReference type="Pfam" id="PF06722"/>
    </source>
</evidence>
<dbReference type="SUPFAM" id="SSF53756">
    <property type="entry name" value="UDP-Glycosyltransferase/glycogen phosphorylase"/>
    <property type="match status" value="1"/>
</dbReference>
<dbReference type="OrthoDB" id="5488434at2"/>
<dbReference type="InterPro" id="IPR048284">
    <property type="entry name" value="EryCIII-like_N"/>
</dbReference>
<protein>
    <submittedName>
        <fullName evidence="6">DUF1205 domain-containing protein</fullName>
    </submittedName>
</protein>
<dbReference type="Proteomes" id="UP000305238">
    <property type="component" value="Unassembled WGS sequence"/>
</dbReference>
<dbReference type="EMBL" id="VCKZ01000014">
    <property type="protein sequence ID" value="TMR41756.1"/>
    <property type="molecule type" value="Genomic_DNA"/>
</dbReference>
<evidence type="ECO:0000313" key="7">
    <source>
        <dbReference type="Proteomes" id="UP000305238"/>
    </source>
</evidence>
<keyword evidence="2" id="KW-0328">Glycosyltransferase</keyword>
<evidence type="ECO:0000256" key="3">
    <source>
        <dbReference type="ARBA" id="ARBA00022679"/>
    </source>
</evidence>
<comment type="caution">
    <text evidence="6">The sequence shown here is derived from an EMBL/GenBank/DDBJ whole genome shotgun (WGS) entry which is preliminary data.</text>
</comment>
<evidence type="ECO:0000256" key="2">
    <source>
        <dbReference type="ARBA" id="ARBA00022676"/>
    </source>
</evidence>
<name>A0A5S4H9V5_9ACTN</name>